<name>A0ABQ4SZL6_9HYPH</name>
<dbReference type="RefSeq" id="WP_238278546.1">
    <property type="nucleotide sequence ID" value="NZ_BPQR01000084.1"/>
</dbReference>
<feature type="region of interest" description="Disordered" evidence="1">
    <location>
        <begin position="1"/>
        <end position="22"/>
    </location>
</feature>
<sequence length="80" mass="9090">MTHPSIFERHPAFRAARGPERQRQGLNDIRAVLPPAETKAAAVVFAALQDERLIPHAMRVLDEMPLDTQQLVFTRSQAFR</sequence>
<gene>
    <name evidence="2" type="ORF">AOPFMNJM_3998</name>
</gene>
<keyword evidence="3" id="KW-1185">Reference proteome</keyword>
<evidence type="ECO:0000256" key="1">
    <source>
        <dbReference type="SAM" id="MobiDB-lite"/>
    </source>
</evidence>
<reference evidence="2" key="2">
    <citation type="submission" date="2021-08" db="EMBL/GenBank/DDBJ databases">
        <authorList>
            <person name="Tani A."/>
            <person name="Ola A."/>
            <person name="Ogura Y."/>
            <person name="Katsura K."/>
            <person name="Hayashi T."/>
        </authorList>
    </citation>
    <scope>NUCLEOTIDE SEQUENCE</scope>
    <source>
        <strain evidence="2">LMG 23639</strain>
    </source>
</reference>
<accession>A0ABQ4SZL6</accession>
<comment type="caution">
    <text evidence="2">The sequence shown here is derived from an EMBL/GenBank/DDBJ whole genome shotgun (WGS) entry which is preliminary data.</text>
</comment>
<organism evidence="2 3">
    <name type="scientific">Methylobacterium jeotgali</name>
    <dbReference type="NCBI Taxonomy" id="381630"/>
    <lineage>
        <taxon>Bacteria</taxon>
        <taxon>Pseudomonadati</taxon>
        <taxon>Pseudomonadota</taxon>
        <taxon>Alphaproteobacteria</taxon>
        <taxon>Hyphomicrobiales</taxon>
        <taxon>Methylobacteriaceae</taxon>
        <taxon>Methylobacterium</taxon>
    </lineage>
</organism>
<evidence type="ECO:0000313" key="3">
    <source>
        <dbReference type="Proteomes" id="UP001055102"/>
    </source>
</evidence>
<evidence type="ECO:0000313" key="2">
    <source>
        <dbReference type="EMBL" id="GJE08655.1"/>
    </source>
</evidence>
<dbReference type="Proteomes" id="UP001055102">
    <property type="component" value="Unassembled WGS sequence"/>
</dbReference>
<reference evidence="2" key="1">
    <citation type="journal article" date="2021" name="Front. Microbiol.">
        <title>Comprehensive Comparative Genomics and Phenotyping of Methylobacterium Species.</title>
        <authorList>
            <person name="Alessa O."/>
            <person name="Ogura Y."/>
            <person name="Fujitani Y."/>
            <person name="Takami H."/>
            <person name="Hayashi T."/>
            <person name="Sahin N."/>
            <person name="Tani A."/>
        </authorList>
    </citation>
    <scope>NUCLEOTIDE SEQUENCE</scope>
    <source>
        <strain evidence="2">LMG 23639</strain>
    </source>
</reference>
<dbReference type="EMBL" id="BPQR01000084">
    <property type="protein sequence ID" value="GJE08655.1"/>
    <property type="molecule type" value="Genomic_DNA"/>
</dbReference>
<proteinExistence type="predicted"/>
<protein>
    <submittedName>
        <fullName evidence="2">Uncharacterized protein</fullName>
    </submittedName>
</protein>